<name>A0ACC1NYD3_9HYPO</name>
<sequence>MASFQRQFSTASPVLALPQPSHPNQIAGSVFASPHAQTHVQSQPIESLRASRGRKRSRDEASANLESDAPSEPVAEPQDNWVYGEGMVLIKPDIGYVADASNQSGTWVEEHCAAADTEAKRQLEASQVNVRSHKLQRMGSDDVPAGTGLGHADPAAAPANNCPVIDNFTLHLGIGWRKVSDDDNIQAAARGWAKFIENHYPLNDVQICLESEGLQSYLVKSAEGFFLCSEDLRQARLVSRDAETALRNLQQSPPAFEGDEIISSTEAPSALTPSITDMDVKMI</sequence>
<proteinExistence type="predicted"/>
<evidence type="ECO:0000313" key="1">
    <source>
        <dbReference type="EMBL" id="KAJ2984352.1"/>
    </source>
</evidence>
<protein>
    <submittedName>
        <fullName evidence="1">Uncharacterized protein</fullName>
    </submittedName>
</protein>
<organism evidence="1 2">
    <name type="scientific">Zarea fungicola</name>
    <dbReference type="NCBI Taxonomy" id="93591"/>
    <lineage>
        <taxon>Eukaryota</taxon>
        <taxon>Fungi</taxon>
        <taxon>Dikarya</taxon>
        <taxon>Ascomycota</taxon>
        <taxon>Pezizomycotina</taxon>
        <taxon>Sordariomycetes</taxon>
        <taxon>Hypocreomycetidae</taxon>
        <taxon>Hypocreales</taxon>
        <taxon>Cordycipitaceae</taxon>
        <taxon>Zarea</taxon>
    </lineage>
</organism>
<dbReference type="Proteomes" id="UP001143910">
    <property type="component" value="Unassembled WGS sequence"/>
</dbReference>
<evidence type="ECO:0000313" key="2">
    <source>
        <dbReference type="Proteomes" id="UP001143910"/>
    </source>
</evidence>
<reference evidence="1" key="1">
    <citation type="submission" date="2022-08" db="EMBL/GenBank/DDBJ databases">
        <title>Genome Sequence of Lecanicillium fungicola.</title>
        <authorList>
            <person name="Buettner E."/>
        </authorList>
    </citation>
    <scope>NUCLEOTIDE SEQUENCE</scope>
    <source>
        <strain evidence="1">Babe33</strain>
    </source>
</reference>
<keyword evidence="2" id="KW-1185">Reference proteome</keyword>
<accession>A0ACC1NYD3</accession>
<gene>
    <name evidence="1" type="ORF">NQ176_g19</name>
</gene>
<dbReference type="EMBL" id="JANJQO010000001">
    <property type="protein sequence ID" value="KAJ2984352.1"/>
    <property type="molecule type" value="Genomic_DNA"/>
</dbReference>
<comment type="caution">
    <text evidence="1">The sequence shown here is derived from an EMBL/GenBank/DDBJ whole genome shotgun (WGS) entry which is preliminary data.</text>
</comment>